<organism evidence="2 3">
    <name type="scientific">Portunus trituberculatus</name>
    <name type="common">Swimming crab</name>
    <name type="synonym">Neptunus trituberculatus</name>
    <dbReference type="NCBI Taxonomy" id="210409"/>
    <lineage>
        <taxon>Eukaryota</taxon>
        <taxon>Metazoa</taxon>
        <taxon>Ecdysozoa</taxon>
        <taxon>Arthropoda</taxon>
        <taxon>Crustacea</taxon>
        <taxon>Multicrustacea</taxon>
        <taxon>Malacostraca</taxon>
        <taxon>Eumalacostraca</taxon>
        <taxon>Eucarida</taxon>
        <taxon>Decapoda</taxon>
        <taxon>Pleocyemata</taxon>
        <taxon>Brachyura</taxon>
        <taxon>Eubrachyura</taxon>
        <taxon>Portunoidea</taxon>
        <taxon>Portunidae</taxon>
        <taxon>Portuninae</taxon>
        <taxon>Portunus</taxon>
    </lineage>
</organism>
<dbReference type="Proteomes" id="UP000324222">
    <property type="component" value="Unassembled WGS sequence"/>
</dbReference>
<evidence type="ECO:0000256" key="1">
    <source>
        <dbReference type="SAM" id="MobiDB-lite"/>
    </source>
</evidence>
<evidence type="ECO:0000313" key="2">
    <source>
        <dbReference type="EMBL" id="MPC15808.1"/>
    </source>
</evidence>
<evidence type="ECO:0000313" key="3">
    <source>
        <dbReference type="Proteomes" id="UP000324222"/>
    </source>
</evidence>
<dbReference type="EMBL" id="VSRR010000455">
    <property type="protein sequence ID" value="MPC15808.1"/>
    <property type="molecule type" value="Genomic_DNA"/>
</dbReference>
<sequence>MGPFSGEEGHGEKLRNDQNGRVWGCNSREADFQGQKVRGGGYGSGIDLDETAQAAAASKRRPKAV</sequence>
<name>A0A5B7D2U1_PORTR</name>
<reference evidence="2 3" key="1">
    <citation type="submission" date="2019-05" db="EMBL/GenBank/DDBJ databases">
        <title>Another draft genome of Portunus trituberculatus and its Hox gene families provides insights of decapod evolution.</title>
        <authorList>
            <person name="Jeong J.-H."/>
            <person name="Song I."/>
            <person name="Kim S."/>
            <person name="Choi T."/>
            <person name="Kim D."/>
            <person name="Ryu S."/>
            <person name="Kim W."/>
        </authorList>
    </citation>
    <scope>NUCLEOTIDE SEQUENCE [LARGE SCALE GENOMIC DNA]</scope>
    <source>
        <tissue evidence="2">Muscle</tissue>
    </source>
</reference>
<feature type="compositionally biased region" description="Basic and acidic residues" evidence="1">
    <location>
        <begin position="7"/>
        <end position="18"/>
    </location>
</feature>
<protein>
    <submittedName>
        <fullName evidence="2">Uncharacterized protein</fullName>
    </submittedName>
</protein>
<comment type="caution">
    <text evidence="2">The sequence shown here is derived from an EMBL/GenBank/DDBJ whole genome shotgun (WGS) entry which is preliminary data.</text>
</comment>
<proteinExistence type="predicted"/>
<feature type="region of interest" description="Disordered" evidence="1">
    <location>
        <begin position="1"/>
        <end position="47"/>
    </location>
</feature>
<dbReference type="AlphaFoldDB" id="A0A5B7D2U1"/>
<keyword evidence="3" id="KW-1185">Reference proteome</keyword>
<gene>
    <name evidence="2" type="ORF">E2C01_008611</name>
</gene>
<accession>A0A5B7D2U1</accession>